<dbReference type="PATRIC" id="fig|1230460.4.peg.743"/>
<reference evidence="1 2" key="1">
    <citation type="journal article" date="2014" name="PLoS Genet.">
        <title>Phylogenetically driven sequencing of extremely halophilic archaea reveals strategies for static and dynamic osmo-response.</title>
        <authorList>
            <person name="Becker E.A."/>
            <person name="Seitzer P.M."/>
            <person name="Tritt A."/>
            <person name="Larsen D."/>
            <person name="Krusor M."/>
            <person name="Yao A.I."/>
            <person name="Wu D."/>
            <person name="Madern D."/>
            <person name="Eisen J.A."/>
            <person name="Darling A.E."/>
            <person name="Facciotti M.T."/>
        </authorList>
    </citation>
    <scope>NUCLEOTIDE SEQUENCE [LARGE SCALE GENOMIC DNA]</scope>
    <source>
        <strain evidence="1 2">JCM 14089</strain>
    </source>
</reference>
<organism evidence="1 2">
    <name type="scientific">Natronorubrum sulfidifaciens JCM 14089</name>
    <dbReference type="NCBI Taxonomy" id="1230460"/>
    <lineage>
        <taxon>Archaea</taxon>
        <taxon>Methanobacteriati</taxon>
        <taxon>Methanobacteriota</taxon>
        <taxon>Stenosarchaea group</taxon>
        <taxon>Halobacteria</taxon>
        <taxon>Halobacteriales</taxon>
        <taxon>Natrialbaceae</taxon>
        <taxon>Natronorubrum</taxon>
    </lineage>
</organism>
<gene>
    <name evidence="1" type="ORF">C495_03707</name>
</gene>
<keyword evidence="2" id="KW-1185">Reference proteome</keyword>
<proteinExistence type="predicted"/>
<evidence type="ECO:0000313" key="1">
    <source>
        <dbReference type="EMBL" id="ELY47333.1"/>
    </source>
</evidence>
<accession>L9WG79</accession>
<dbReference type="EMBL" id="AOHX01000026">
    <property type="protein sequence ID" value="ELY47333.1"/>
    <property type="molecule type" value="Genomic_DNA"/>
</dbReference>
<dbReference type="Proteomes" id="UP000011661">
    <property type="component" value="Unassembled WGS sequence"/>
</dbReference>
<dbReference type="STRING" id="1230460.C495_03707"/>
<protein>
    <submittedName>
        <fullName evidence="1">Uncharacterized protein</fullName>
    </submittedName>
</protein>
<dbReference type="AlphaFoldDB" id="L9WG79"/>
<comment type="caution">
    <text evidence="1">The sequence shown here is derived from an EMBL/GenBank/DDBJ whole genome shotgun (WGS) entry which is preliminary data.</text>
</comment>
<name>L9WG79_9EURY</name>
<sequence>MKIPFDTTARSVLTASTGFDRTGTDEALIADPRMTKHDTVEIGVEQLADHAVAILWEMPERDHNGERHWKTWWDSEYDDELLEDPLKIVQGVESADVDGYLVTFTGSYSTEVTVGMIPAGPNHGYGPINPPEPVLEEVEVYFELTLDLSDLGTAYIEMEPDTTL</sequence>
<evidence type="ECO:0000313" key="2">
    <source>
        <dbReference type="Proteomes" id="UP000011661"/>
    </source>
</evidence>